<dbReference type="PANTHER" id="PTHR43736">
    <property type="entry name" value="ADP-RIBOSE PYROPHOSPHATASE"/>
    <property type="match status" value="1"/>
</dbReference>
<dbReference type="InterPro" id="IPR020476">
    <property type="entry name" value="Nudix_hydrolase"/>
</dbReference>
<dbReference type="InterPro" id="IPR000086">
    <property type="entry name" value="NUDIX_hydrolase_dom"/>
</dbReference>
<keyword evidence="2 3" id="KW-0378">Hydrolase</keyword>
<comment type="similarity">
    <text evidence="3">Belongs to the Nudix hydrolase family.</text>
</comment>
<dbReference type="CDD" id="cd04673">
    <property type="entry name" value="NUDIX_ADPRase"/>
    <property type="match status" value="1"/>
</dbReference>
<protein>
    <submittedName>
        <fullName evidence="5">NUDIX domain-containing protein</fullName>
    </submittedName>
</protein>
<comment type="caution">
    <text evidence="5">The sequence shown here is derived from an EMBL/GenBank/DDBJ whole genome shotgun (WGS) entry which is preliminary data.</text>
</comment>
<accession>A0AA88EWU8</accession>
<dbReference type="Pfam" id="PF00293">
    <property type="entry name" value="NUDIX"/>
    <property type="match status" value="1"/>
</dbReference>
<dbReference type="AlphaFoldDB" id="A0AA88EWU8"/>
<dbReference type="RefSeq" id="WP_149900678.1">
    <property type="nucleotide sequence ID" value="NZ_QRFF01000006.1"/>
</dbReference>
<name>A0AA88EWU8_RHIRH</name>
<dbReference type="SUPFAM" id="SSF55811">
    <property type="entry name" value="Nudix"/>
    <property type="match status" value="1"/>
</dbReference>
<dbReference type="InterPro" id="IPR020084">
    <property type="entry name" value="NUDIX_hydrolase_CS"/>
</dbReference>
<dbReference type="Gene3D" id="3.90.79.10">
    <property type="entry name" value="Nucleoside Triphosphate Pyrophosphohydrolase"/>
    <property type="match status" value="1"/>
</dbReference>
<dbReference type="PROSITE" id="PS00893">
    <property type="entry name" value="NUDIX_BOX"/>
    <property type="match status" value="1"/>
</dbReference>
<dbReference type="Proteomes" id="UP000473658">
    <property type="component" value="Unassembled WGS sequence"/>
</dbReference>
<evidence type="ECO:0000256" key="3">
    <source>
        <dbReference type="RuleBase" id="RU003476"/>
    </source>
</evidence>
<reference evidence="5 6" key="1">
    <citation type="submission" date="2018-08" db="EMBL/GenBank/DDBJ databases">
        <title>Crown Gall in kiwifruit.</title>
        <authorList>
            <person name="Visnovsky S.B."/>
            <person name="Pitman A.R."/>
        </authorList>
    </citation>
    <scope>NUCLEOTIDE SEQUENCE [LARGE SCALE GENOMIC DNA]</scope>
    <source>
        <strain evidence="5 6">SBV_302_78_2</strain>
    </source>
</reference>
<dbReference type="GO" id="GO:0016787">
    <property type="term" value="F:hydrolase activity"/>
    <property type="evidence" value="ECO:0007669"/>
    <property type="project" value="UniProtKB-KW"/>
</dbReference>
<comment type="cofactor">
    <cofactor evidence="1">
        <name>Mg(2+)</name>
        <dbReference type="ChEBI" id="CHEBI:18420"/>
    </cofactor>
</comment>
<evidence type="ECO:0000313" key="6">
    <source>
        <dbReference type="Proteomes" id="UP000473658"/>
    </source>
</evidence>
<evidence type="ECO:0000259" key="4">
    <source>
        <dbReference type="PROSITE" id="PS51462"/>
    </source>
</evidence>
<evidence type="ECO:0000313" key="5">
    <source>
        <dbReference type="EMBL" id="KAA3499349.1"/>
    </source>
</evidence>
<feature type="domain" description="Nudix hydrolase" evidence="4">
    <location>
        <begin position="5"/>
        <end position="134"/>
    </location>
</feature>
<dbReference type="PROSITE" id="PS51462">
    <property type="entry name" value="NUDIX"/>
    <property type="match status" value="1"/>
</dbReference>
<dbReference type="PANTHER" id="PTHR43736:SF1">
    <property type="entry name" value="DIHYDRONEOPTERIN TRIPHOSPHATE DIPHOSPHATASE"/>
    <property type="match status" value="1"/>
</dbReference>
<gene>
    <name evidence="5" type="ORF">DXM27_19570</name>
</gene>
<dbReference type="InterPro" id="IPR015797">
    <property type="entry name" value="NUDIX_hydrolase-like_dom_sf"/>
</dbReference>
<evidence type="ECO:0000256" key="2">
    <source>
        <dbReference type="ARBA" id="ARBA00022801"/>
    </source>
</evidence>
<proteinExistence type="inferred from homology"/>
<dbReference type="EMBL" id="QRFF01000006">
    <property type="protein sequence ID" value="KAA3499349.1"/>
    <property type="molecule type" value="Genomic_DNA"/>
</dbReference>
<dbReference type="PRINTS" id="PR00502">
    <property type="entry name" value="NUDIXFAMILY"/>
</dbReference>
<evidence type="ECO:0000256" key="1">
    <source>
        <dbReference type="ARBA" id="ARBA00001946"/>
    </source>
</evidence>
<organism evidence="5 6">
    <name type="scientific">Rhizobium rhizogenes</name>
    <name type="common">Agrobacterium rhizogenes</name>
    <dbReference type="NCBI Taxonomy" id="359"/>
    <lineage>
        <taxon>Bacteria</taxon>
        <taxon>Pseudomonadati</taxon>
        <taxon>Pseudomonadota</taxon>
        <taxon>Alphaproteobacteria</taxon>
        <taxon>Hyphomicrobiales</taxon>
        <taxon>Rhizobiaceae</taxon>
        <taxon>Rhizobium/Agrobacterium group</taxon>
        <taxon>Rhizobium</taxon>
    </lineage>
</organism>
<sequence>MSIRRPIPAALAVVIRERSVLLVRRANPPDAGLWGFPGGKIGAGELLAAAAVREVFEETGVRADAGPISTAVDAFDRNHDGTVREQYVLVAALCRWREGEPIAVDDALEAAWHDIASLDDDLLVTSFGVSRVCG</sequence>